<proteinExistence type="predicted"/>
<dbReference type="EMBL" id="KN817549">
    <property type="protein sequence ID" value="KJA22533.1"/>
    <property type="molecule type" value="Genomic_DNA"/>
</dbReference>
<dbReference type="AlphaFoldDB" id="A0A0D2MFZ5"/>
<gene>
    <name evidence="1" type="ORF">HYPSUDRAFT_40921</name>
</gene>
<protein>
    <submittedName>
        <fullName evidence="1">Uncharacterized protein</fullName>
    </submittedName>
</protein>
<organism evidence="1 2">
    <name type="scientific">Hypholoma sublateritium (strain FD-334 SS-4)</name>
    <dbReference type="NCBI Taxonomy" id="945553"/>
    <lineage>
        <taxon>Eukaryota</taxon>
        <taxon>Fungi</taxon>
        <taxon>Dikarya</taxon>
        <taxon>Basidiomycota</taxon>
        <taxon>Agaricomycotina</taxon>
        <taxon>Agaricomycetes</taxon>
        <taxon>Agaricomycetidae</taxon>
        <taxon>Agaricales</taxon>
        <taxon>Agaricineae</taxon>
        <taxon>Strophariaceae</taxon>
        <taxon>Hypholoma</taxon>
    </lineage>
</organism>
<dbReference type="Proteomes" id="UP000054270">
    <property type="component" value="Unassembled WGS sequence"/>
</dbReference>
<accession>A0A0D2MFZ5</accession>
<keyword evidence="2" id="KW-1185">Reference proteome</keyword>
<sequence length="129" mass="14536">MLSTPWMKPQQQAQMPDGRATVASAASLLTWCRTLPCGYSIASVPHQISSHQHPSLTKPYRPRSLSMQPCTSIEPIPTLARPIKIRGYHYSSMQPCASIEPIPMYACPIKSLVHRARPIKIYGYHRSYM</sequence>
<name>A0A0D2MFZ5_HYPSF</name>
<evidence type="ECO:0000313" key="1">
    <source>
        <dbReference type="EMBL" id="KJA22533.1"/>
    </source>
</evidence>
<reference evidence="2" key="1">
    <citation type="submission" date="2014-04" db="EMBL/GenBank/DDBJ databases">
        <title>Evolutionary Origins and Diversification of the Mycorrhizal Mutualists.</title>
        <authorList>
            <consortium name="DOE Joint Genome Institute"/>
            <consortium name="Mycorrhizal Genomics Consortium"/>
            <person name="Kohler A."/>
            <person name="Kuo A."/>
            <person name="Nagy L.G."/>
            <person name="Floudas D."/>
            <person name="Copeland A."/>
            <person name="Barry K.W."/>
            <person name="Cichocki N."/>
            <person name="Veneault-Fourrey C."/>
            <person name="LaButti K."/>
            <person name="Lindquist E.A."/>
            <person name="Lipzen A."/>
            <person name="Lundell T."/>
            <person name="Morin E."/>
            <person name="Murat C."/>
            <person name="Riley R."/>
            <person name="Ohm R."/>
            <person name="Sun H."/>
            <person name="Tunlid A."/>
            <person name="Henrissat B."/>
            <person name="Grigoriev I.V."/>
            <person name="Hibbett D.S."/>
            <person name="Martin F."/>
        </authorList>
    </citation>
    <scope>NUCLEOTIDE SEQUENCE [LARGE SCALE GENOMIC DNA]</scope>
    <source>
        <strain evidence="2">FD-334 SS-4</strain>
    </source>
</reference>
<evidence type="ECO:0000313" key="2">
    <source>
        <dbReference type="Proteomes" id="UP000054270"/>
    </source>
</evidence>